<dbReference type="EMBL" id="JARBHB010000001">
    <property type="protein sequence ID" value="KAJ8896141.1"/>
    <property type="molecule type" value="Genomic_DNA"/>
</dbReference>
<dbReference type="InterPro" id="IPR049012">
    <property type="entry name" value="Mutator_transp_dom"/>
</dbReference>
<evidence type="ECO:0000313" key="3">
    <source>
        <dbReference type="Proteomes" id="UP001159363"/>
    </source>
</evidence>
<reference evidence="2 3" key="1">
    <citation type="submission" date="2023-02" db="EMBL/GenBank/DDBJ databases">
        <title>LHISI_Scaffold_Assembly.</title>
        <authorList>
            <person name="Stuart O.P."/>
            <person name="Cleave R."/>
            <person name="Magrath M.J.L."/>
            <person name="Mikheyev A.S."/>
        </authorList>
    </citation>
    <scope>NUCLEOTIDE SEQUENCE [LARGE SCALE GENOMIC DNA]</scope>
    <source>
        <strain evidence="2">Daus_M_001</strain>
        <tissue evidence="2">Leg muscle</tissue>
    </source>
</reference>
<dbReference type="Proteomes" id="UP001159363">
    <property type="component" value="Chromosome 1"/>
</dbReference>
<comment type="caution">
    <text evidence="2">The sequence shown here is derived from an EMBL/GenBank/DDBJ whole genome shotgun (WGS) entry which is preliminary data.</text>
</comment>
<accession>A0ABQ9IHL4</accession>
<sequence length="110" mass="11504">MDSNSAAVCGALSVGGGPSQLEAITASLNTPCMSSRTYSKYHDTMSSGLLTTSLEEMETAAEEEVKLALEDCEIDADGLPLITVVANGSCSKRSYRANFSSLSGVVRKFA</sequence>
<keyword evidence="3" id="KW-1185">Reference proteome</keyword>
<evidence type="ECO:0000259" key="1">
    <source>
        <dbReference type="Pfam" id="PF20700"/>
    </source>
</evidence>
<dbReference type="Pfam" id="PF20700">
    <property type="entry name" value="Mutator"/>
    <property type="match status" value="1"/>
</dbReference>
<protein>
    <recommendedName>
        <fullName evidence="1">Mutator-like transposase domain-containing protein</fullName>
    </recommendedName>
</protein>
<organism evidence="2 3">
    <name type="scientific">Dryococelus australis</name>
    <dbReference type="NCBI Taxonomy" id="614101"/>
    <lineage>
        <taxon>Eukaryota</taxon>
        <taxon>Metazoa</taxon>
        <taxon>Ecdysozoa</taxon>
        <taxon>Arthropoda</taxon>
        <taxon>Hexapoda</taxon>
        <taxon>Insecta</taxon>
        <taxon>Pterygota</taxon>
        <taxon>Neoptera</taxon>
        <taxon>Polyneoptera</taxon>
        <taxon>Phasmatodea</taxon>
        <taxon>Verophasmatodea</taxon>
        <taxon>Anareolatae</taxon>
        <taxon>Phasmatidae</taxon>
        <taxon>Eurycanthinae</taxon>
        <taxon>Dryococelus</taxon>
    </lineage>
</organism>
<proteinExistence type="predicted"/>
<name>A0ABQ9IHL4_9NEOP</name>
<gene>
    <name evidence="2" type="ORF">PR048_001484</name>
</gene>
<feature type="domain" description="Mutator-like transposase" evidence="1">
    <location>
        <begin position="2"/>
        <end position="106"/>
    </location>
</feature>
<evidence type="ECO:0000313" key="2">
    <source>
        <dbReference type="EMBL" id="KAJ8896141.1"/>
    </source>
</evidence>